<dbReference type="GO" id="GO:0006890">
    <property type="term" value="P:retrograde vesicle-mediated transport, Golgi to endoplasmic reticulum"/>
    <property type="evidence" value="ECO:0007669"/>
    <property type="project" value="InterPro"/>
</dbReference>
<comment type="subcellular location">
    <subcellularLocation>
        <location evidence="1">Endoplasmic reticulum membrane</location>
        <topology evidence="1">Single-pass type IV membrane protein</topology>
    </subcellularLocation>
</comment>
<reference evidence="13" key="1">
    <citation type="submission" date="2017-12" db="EMBL/GenBank/DDBJ databases">
        <title>Gene loss provides genomic basis for host adaptation in cereal stripe rust fungi.</title>
        <authorList>
            <person name="Xia C."/>
        </authorList>
    </citation>
    <scope>NUCLEOTIDE SEQUENCE [LARGE SCALE GENOMIC DNA]</scope>
    <source>
        <strain evidence="13">93-210</strain>
    </source>
</reference>
<keyword evidence="5" id="KW-0931">ER-Golgi transport</keyword>
<gene>
    <name evidence="13" type="ORF">PSTT_06625</name>
</gene>
<dbReference type="InterPro" id="IPR005606">
    <property type="entry name" value="Sec20"/>
</dbReference>
<keyword evidence="3 11" id="KW-0812">Transmembrane</keyword>
<proteinExistence type="inferred from homology"/>
<comment type="caution">
    <text evidence="13">The sequence shown here is derived from an EMBL/GenBank/DDBJ whole genome shotgun (WGS) entry which is preliminary data.</text>
</comment>
<accession>A0A2S4VJX3</accession>
<dbReference type="Pfam" id="PF03908">
    <property type="entry name" value="Sec20"/>
    <property type="match status" value="1"/>
</dbReference>
<feature type="domain" description="Sec20 C-terminal" evidence="12">
    <location>
        <begin position="151"/>
        <end position="242"/>
    </location>
</feature>
<name>A0A2S4VJX3_9BASI</name>
<keyword evidence="2" id="KW-0813">Transport</keyword>
<keyword evidence="4" id="KW-0256">Endoplasmic reticulum</keyword>
<feature type="region of interest" description="Disordered" evidence="10">
    <location>
        <begin position="134"/>
        <end position="156"/>
    </location>
</feature>
<feature type="region of interest" description="Disordered" evidence="10">
    <location>
        <begin position="304"/>
        <end position="333"/>
    </location>
</feature>
<keyword evidence="8 11" id="KW-0472">Membrane</keyword>
<feature type="compositionally biased region" description="Low complexity" evidence="10">
    <location>
        <begin position="140"/>
        <end position="155"/>
    </location>
</feature>
<evidence type="ECO:0000256" key="8">
    <source>
        <dbReference type="ARBA" id="ARBA00023136"/>
    </source>
</evidence>
<evidence type="ECO:0000256" key="5">
    <source>
        <dbReference type="ARBA" id="ARBA00022892"/>
    </source>
</evidence>
<evidence type="ECO:0000313" key="13">
    <source>
        <dbReference type="EMBL" id="POW09748.1"/>
    </source>
</evidence>
<dbReference type="EMBL" id="PKSL01000052">
    <property type="protein sequence ID" value="POW09748.1"/>
    <property type="molecule type" value="Genomic_DNA"/>
</dbReference>
<dbReference type="VEuPathDB" id="FungiDB:PSTT_06625"/>
<evidence type="ECO:0000256" key="11">
    <source>
        <dbReference type="SAM" id="Phobius"/>
    </source>
</evidence>
<keyword evidence="14" id="KW-1185">Reference proteome</keyword>
<evidence type="ECO:0000256" key="3">
    <source>
        <dbReference type="ARBA" id="ARBA00022692"/>
    </source>
</evidence>
<feature type="compositionally biased region" description="Polar residues" evidence="10">
    <location>
        <begin position="316"/>
        <end position="326"/>
    </location>
</feature>
<evidence type="ECO:0000256" key="9">
    <source>
        <dbReference type="ARBA" id="ARBA00037934"/>
    </source>
</evidence>
<dbReference type="GO" id="GO:0005789">
    <property type="term" value="C:endoplasmic reticulum membrane"/>
    <property type="evidence" value="ECO:0007669"/>
    <property type="project" value="UniProtKB-SubCell"/>
</dbReference>
<comment type="similarity">
    <text evidence="9">Belongs to the SEC20 family.</text>
</comment>
<evidence type="ECO:0000259" key="12">
    <source>
        <dbReference type="Pfam" id="PF03908"/>
    </source>
</evidence>
<dbReference type="AlphaFoldDB" id="A0A2S4VJX3"/>
<evidence type="ECO:0000256" key="1">
    <source>
        <dbReference type="ARBA" id="ARBA00004163"/>
    </source>
</evidence>
<protein>
    <recommendedName>
        <fullName evidence="12">Sec20 C-terminal domain-containing protein</fullName>
    </recommendedName>
</protein>
<evidence type="ECO:0000313" key="14">
    <source>
        <dbReference type="Proteomes" id="UP000239156"/>
    </source>
</evidence>
<evidence type="ECO:0000256" key="6">
    <source>
        <dbReference type="ARBA" id="ARBA00022989"/>
    </source>
</evidence>
<dbReference type="GO" id="GO:0005484">
    <property type="term" value="F:SNAP receptor activity"/>
    <property type="evidence" value="ECO:0007669"/>
    <property type="project" value="InterPro"/>
</dbReference>
<feature type="transmembrane region" description="Helical" evidence="11">
    <location>
        <begin position="221"/>
        <end position="238"/>
    </location>
</feature>
<keyword evidence="6 11" id="KW-1133">Transmembrane helix</keyword>
<evidence type="ECO:0000256" key="4">
    <source>
        <dbReference type="ARBA" id="ARBA00022824"/>
    </source>
</evidence>
<sequence>MWNIGEDKKDVHKANMKLYYLTTNHPAKEMEEELLPLPIELEELLGRTKTALESLETDTESIDQEAFKLESNQIQAKIEEAELLADECEDEKTRSHALKIVQEYSNRFTRLKAKFRLISLKLKRTNTTYQSQRAELLKGSSTTSSSEIDPSSSSDVTKSLQNTLEIMRQELDQSVMSTHLLEQQTSTLQLTSDQYMNFGDLMKTSKALISSLKRADIIDRILLTGALTFFGLVCLYILKKRILDKGVSIISTLISPLSRMDNSRENSIDKTNPIYDQDLVLKTVITTTAAIATATAIARAPNPIPSPDIHLPPTAPSSLKISSSQDDLLHEEL</sequence>
<organism evidence="13 14">
    <name type="scientific">Puccinia striiformis</name>
    <dbReference type="NCBI Taxonomy" id="27350"/>
    <lineage>
        <taxon>Eukaryota</taxon>
        <taxon>Fungi</taxon>
        <taxon>Dikarya</taxon>
        <taxon>Basidiomycota</taxon>
        <taxon>Pucciniomycotina</taxon>
        <taxon>Pucciniomycetes</taxon>
        <taxon>Pucciniales</taxon>
        <taxon>Pucciniaceae</taxon>
        <taxon>Puccinia</taxon>
    </lineage>
</organism>
<keyword evidence="7" id="KW-0175">Coiled coil</keyword>
<evidence type="ECO:0000256" key="7">
    <source>
        <dbReference type="ARBA" id="ARBA00023054"/>
    </source>
</evidence>
<evidence type="ECO:0000256" key="10">
    <source>
        <dbReference type="SAM" id="MobiDB-lite"/>
    </source>
</evidence>
<dbReference type="VEuPathDB" id="FungiDB:PSHT_01100"/>
<dbReference type="PANTHER" id="PTHR12825:SF0">
    <property type="entry name" value="VESICLE TRANSPORT PROTEIN SEC20"/>
    <property type="match status" value="1"/>
</dbReference>
<dbReference type="InterPro" id="IPR056173">
    <property type="entry name" value="Sec20_C"/>
</dbReference>
<dbReference type="PANTHER" id="PTHR12825">
    <property type="entry name" value="BNIP1-RELATED"/>
    <property type="match status" value="1"/>
</dbReference>
<evidence type="ECO:0000256" key="2">
    <source>
        <dbReference type="ARBA" id="ARBA00022448"/>
    </source>
</evidence>
<dbReference type="Proteomes" id="UP000239156">
    <property type="component" value="Unassembled WGS sequence"/>
</dbReference>
<dbReference type="GO" id="GO:0031201">
    <property type="term" value="C:SNARE complex"/>
    <property type="evidence" value="ECO:0007669"/>
    <property type="project" value="TreeGrafter"/>
</dbReference>